<keyword evidence="4" id="KW-1185">Reference proteome</keyword>
<keyword evidence="2" id="KW-0472">Membrane</keyword>
<evidence type="ECO:0000256" key="2">
    <source>
        <dbReference type="SAM" id="Phobius"/>
    </source>
</evidence>
<dbReference type="Proteomes" id="UP000679307">
    <property type="component" value="Chromosome"/>
</dbReference>
<keyword evidence="2" id="KW-0812">Transmembrane</keyword>
<organism evidence="3 4">
    <name type="scientific">Nocardioides aquaticus</name>
    <dbReference type="NCBI Taxonomy" id="160826"/>
    <lineage>
        <taxon>Bacteria</taxon>
        <taxon>Bacillati</taxon>
        <taxon>Actinomycetota</taxon>
        <taxon>Actinomycetes</taxon>
        <taxon>Propionibacteriales</taxon>
        <taxon>Nocardioidaceae</taxon>
        <taxon>Nocardioides</taxon>
    </lineage>
</organism>
<feature type="transmembrane region" description="Helical" evidence="2">
    <location>
        <begin position="23"/>
        <end position="44"/>
    </location>
</feature>
<name>A0ABX8EMU1_9ACTN</name>
<evidence type="ECO:0008006" key="5">
    <source>
        <dbReference type="Google" id="ProtNLM"/>
    </source>
</evidence>
<dbReference type="RefSeq" id="WP_214055564.1">
    <property type="nucleotide sequence ID" value="NZ_BAAAHS010000044.1"/>
</dbReference>
<reference evidence="3 4" key="1">
    <citation type="submission" date="2021-05" db="EMBL/GenBank/DDBJ databases">
        <title>Complete genome of Nocardioides aquaticus KCTC 9944T isolated from meromictic and hypersaline Ekho Lake, Antarctica.</title>
        <authorList>
            <person name="Hwang K."/>
            <person name="Kim K.M."/>
            <person name="Choe H."/>
        </authorList>
    </citation>
    <scope>NUCLEOTIDE SEQUENCE [LARGE SCALE GENOMIC DNA]</scope>
    <source>
        <strain evidence="3 4">KCTC 9944</strain>
    </source>
</reference>
<evidence type="ECO:0000256" key="1">
    <source>
        <dbReference type="SAM" id="MobiDB-lite"/>
    </source>
</evidence>
<protein>
    <recommendedName>
        <fullName evidence="5">DUF2970 domain-containing protein</fullName>
    </recommendedName>
</protein>
<proteinExistence type="predicted"/>
<evidence type="ECO:0000313" key="4">
    <source>
        <dbReference type="Proteomes" id="UP000679307"/>
    </source>
</evidence>
<keyword evidence="2" id="KW-1133">Transmembrane helix</keyword>
<feature type="region of interest" description="Disordered" evidence="1">
    <location>
        <begin position="1"/>
        <end position="21"/>
    </location>
</feature>
<sequence>MDDKKPSPGYLWRPGSSPQDNPLHVVVAVVIGLILIGVVVLALVA</sequence>
<evidence type="ECO:0000313" key="3">
    <source>
        <dbReference type="EMBL" id="QVT79923.1"/>
    </source>
</evidence>
<accession>A0ABX8EMU1</accession>
<dbReference type="EMBL" id="CP075371">
    <property type="protein sequence ID" value="QVT79923.1"/>
    <property type="molecule type" value="Genomic_DNA"/>
</dbReference>
<gene>
    <name evidence="3" type="ORF">ENKNEFLB_02313</name>
</gene>